<keyword evidence="1" id="KW-0732">Signal</keyword>
<evidence type="ECO:0000256" key="1">
    <source>
        <dbReference type="SAM" id="SignalP"/>
    </source>
</evidence>
<dbReference type="Gene3D" id="2.160.20.110">
    <property type="match status" value="1"/>
</dbReference>
<gene>
    <name evidence="2" type="ORF">ACFSQP_07505</name>
</gene>
<proteinExistence type="predicted"/>
<sequence length="181" mass="19193">MQKFYYLLLLFVAATVTNQAQTMPTTSWADYADTSWYDANQNNFTISSAEALAGVAQLVAAGNNFAGKTITLNNNINLEAHLWVPIGVNIDFPFSGTFNGGSFTISNLFINSSGSFVGLFGQAENANISQIKINTATINAMDTAGVLVGNLSTNSSLEDCHVTNGLITGLDYNIGGLVGVY</sequence>
<dbReference type="EMBL" id="JBHULS010000002">
    <property type="protein sequence ID" value="MFD2551657.1"/>
    <property type="molecule type" value="Genomic_DNA"/>
</dbReference>
<organism evidence="2 3">
    <name type="scientific">Bizionia sediminis</name>
    <dbReference type="NCBI Taxonomy" id="1737064"/>
    <lineage>
        <taxon>Bacteria</taxon>
        <taxon>Pseudomonadati</taxon>
        <taxon>Bacteroidota</taxon>
        <taxon>Flavobacteriia</taxon>
        <taxon>Flavobacteriales</taxon>
        <taxon>Flavobacteriaceae</taxon>
        <taxon>Bizionia</taxon>
    </lineage>
</organism>
<dbReference type="RefSeq" id="WP_376892983.1">
    <property type="nucleotide sequence ID" value="NZ_JBHULS010000002.1"/>
</dbReference>
<feature type="chain" id="PRO_5047423489" evidence="1">
    <location>
        <begin position="23"/>
        <end position="181"/>
    </location>
</feature>
<accession>A0ABW5KRM9</accession>
<feature type="signal peptide" evidence="1">
    <location>
        <begin position="1"/>
        <end position="22"/>
    </location>
</feature>
<comment type="caution">
    <text evidence="2">The sequence shown here is derived from an EMBL/GenBank/DDBJ whole genome shotgun (WGS) entry which is preliminary data.</text>
</comment>
<protein>
    <submittedName>
        <fullName evidence="2">Uncharacterized protein</fullName>
    </submittedName>
</protein>
<reference evidence="3" key="1">
    <citation type="journal article" date="2019" name="Int. J. Syst. Evol. Microbiol.">
        <title>The Global Catalogue of Microorganisms (GCM) 10K type strain sequencing project: providing services to taxonomists for standard genome sequencing and annotation.</title>
        <authorList>
            <consortium name="The Broad Institute Genomics Platform"/>
            <consortium name="The Broad Institute Genome Sequencing Center for Infectious Disease"/>
            <person name="Wu L."/>
            <person name="Ma J."/>
        </authorList>
    </citation>
    <scope>NUCLEOTIDE SEQUENCE [LARGE SCALE GENOMIC DNA]</scope>
    <source>
        <strain evidence="3">KCTC 42587</strain>
    </source>
</reference>
<keyword evidence="3" id="KW-1185">Reference proteome</keyword>
<name>A0ABW5KRM9_9FLAO</name>
<dbReference type="Proteomes" id="UP001597472">
    <property type="component" value="Unassembled WGS sequence"/>
</dbReference>
<evidence type="ECO:0000313" key="3">
    <source>
        <dbReference type="Proteomes" id="UP001597472"/>
    </source>
</evidence>
<evidence type="ECO:0000313" key="2">
    <source>
        <dbReference type="EMBL" id="MFD2551657.1"/>
    </source>
</evidence>